<dbReference type="Gene3D" id="1.10.150.50">
    <property type="entry name" value="Transcription Factor, Ets-1"/>
    <property type="match status" value="1"/>
</dbReference>
<dbReference type="GeneID" id="113512980"/>
<protein>
    <submittedName>
        <fullName evidence="5 6">Uncharacterized protein LOC113512980 isoform X1</fullName>
    </submittedName>
</protein>
<feature type="region of interest" description="Disordered" evidence="2">
    <location>
        <begin position="608"/>
        <end position="633"/>
    </location>
</feature>
<feature type="compositionally biased region" description="Basic residues" evidence="2">
    <location>
        <begin position="966"/>
        <end position="980"/>
    </location>
</feature>
<evidence type="ECO:0000313" key="6">
    <source>
        <dbReference type="RefSeq" id="XP_052748589.1"/>
    </source>
</evidence>
<feature type="region of interest" description="Disordered" evidence="2">
    <location>
        <begin position="915"/>
        <end position="980"/>
    </location>
</feature>
<feature type="compositionally biased region" description="Polar residues" evidence="2">
    <location>
        <begin position="608"/>
        <end position="621"/>
    </location>
</feature>
<feature type="domain" description="SAM" evidence="3">
    <location>
        <begin position="1189"/>
        <end position="1237"/>
    </location>
</feature>
<feature type="compositionally biased region" description="Basic and acidic residues" evidence="2">
    <location>
        <begin position="719"/>
        <end position="768"/>
    </location>
</feature>
<gene>
    <name evidence="5 6" type="primary">LOC113512980</name>
</gene>
<dbReference type="RefSeq" id="XP_052748588.1">
    <property type="nucleotide sequence ID" value="XM_052892628.1"/>
</dbReference>
<feature type="compositionally biased region" description="Low complexity" evidence="2">
    <location>
        <begin position="1065"/>
        <end position="1078"/>
    </location>
</feature>
<feature type="compositionally biased region" description="Basic and acidic residues" evidence="2">
    <location>
        <begin position="645"/>
        <end position="662"/>
    </location>
</feature>
<dbReference type="InterPro" id="IPR013761">
    <property type="entry name" value="SAM/pointed_sf"/>
</dbReference>
<dbReference type="RefSeq" id="XP_052748589.1">
    <property type="nucleotide sequence ID" value="XM_052892629.1"/>
</dbReference>
<feature type="region of interest" description="Disordered" evidence="2">
    <location>
        <begin position="398"/>
        <end position="518"/>
    </location>
</feature>
<feature type="compositionally biased region" description="Polar residues" evidence="2">
    <location>
        <begin position="783"/>
        <end position="812"/>
    </location>
</feature>
<feature type="compositionally biased region" description="Basic and acidic residues" evidence="2">
    <location>
        <begin position="697"/>
        <end position="708"/>
    </location>
</feature>
<dbReference type="CDD" id="cd09487">
    <property type="entry name" value="SAM_superfamily"/>
    <property type="match status" value="1"/>
</dbReference>
<reference evidence="5 6" key="1">
    <citation type="submission" date="2025-05" db="UniProtKB">
        <authorList>
            <consortium name="RefSeq"/>
        </authorList>
    </citation>
    <scope>IDENTIFICATION</scope>
    <source>
        <tissue evidence="5 6">Whole larvae</tissue>
    </source>
</reference>
<feature type="compositionally biased region" description="Basic and acidic residues" evidence="2">
    <location>
        <begin position="433"/>
        <end position="443"/>
    </location>
</feature>
<accession>A0ABM3MB47</accession>
<name>A0ABM3MB47_GALME</name>
<evidence type="ECO:0000313" key="4">
    <source>
        <dbReference type="Proteomes" id="UP001652740"/>
    </source>
</evidence>
<proteinExistence type="predicted"/>
<feature type="coiled-coil region" evidence="1">
    <location>
        <begin position="91"/>
        <end position="118"/>
    </location>
</feature>
<feature type="region of interest" description="Disordered" evidence="2">
    <location>
        <begin position="1048"/>
        <end position="1097"/>
    </location>
</feature>
<organism evidence="4 6">
    <name type="scientific">Galleria mellonella</name>
    <name type="common">Greater wax moth</name>
    <dbReference type="NCBI Taxonomy" id="7137"/>
    <lineage>
        <taxon>Eukaryota</taxon>
        <taxon>Metazoa</taxon>
        <taxon>Ecdysozoa</taxon>
        <taxon>Arthropoda</taxon>
        <taxon>Hexapoda</taxon>
        <taxon>Insecta</taxon>
        <taxon>Pterygota</taxon>
        <taxon>Neoptera</taxon>
        <taxon>Endopterygota</taxon>
        <taxon>Lepidoptera</taxon>
        <taxon>Glossata</taxon>
        <taxon>Ditrysia</taxon>
        <taxon>Pyraloidea</taxon>
        <taxon>Pyralidae</taxon>
        <taxon>Galleriinae</taxon>
        <taxon>Galleria</taxon>
    </lineage>
</organism>
<keyword evidence="4" id="KW-1185">Reference proteome</keyword>
<feature type="compositionally biased region" description="Basic and acidic residues" evidence="2">
    <location>
        <begin position="856"/>
        <end position="866"/>
    </location>
</feature>
<keyword evidence="1" id="KW-0175">Coiled coil</keyword>
<feature type="compositionally biased region" description="Low complexity" evidence="2">
    <location>
        <begin position="918"/>
        <end position="928"/>
    </location>
</feature>
<dbReference type="Proteomes" id="UP001652740">
    <property type="component" value="Unplaced"/>
</dbReference>
<dbReference type="InterPro" id="IPR001660">
    <property type="entry name" value="SAM"/>
</dbReference>
<feature type="compositionally biased region" description="Polar residues" evidence="2">
    <location>
        <begin position="419"/>
        <end position="431"/>
    </location>
</feature>
<feature type="region of interest" description="Disordered" evidence="2">
    <location>
        <begin position="645"/>
        <end position="895"/>
    </location>
</feature>
<feature type="compositionally biased region" description="Basic and acidic residues" evidence="2">
    <location>
        <begin position="464"/>
        <end position="476"/>
    </location>
</feature>
<dbReference type="Pfam" id="PF00536">
    <property type="entry name" value="SAM_1"/>
    <property type="match status" value="1"/>
</dbReference>
<feature type="compositionally biased region" description="Basic and acidic residues" evidence="2">
    <location>
        <begin position="622"/>
        <end position="633"/>
    </location>
</feature>
<evidence type="ECO:0000256" key="1">
    <source>
        <dbReference type="SAM" id="Coils"/>
    </source>
</evidence>
<feature type="compositionally biased region" description="Basic and acidic residues" evidence="2">
    <location>
        <begin position="952"/>
        <end position="965"/>
    </location>
</feature>
<evidence type="ECO:0000256" key="2">
    <source>
        <dbReference type="SAM" id="MobiDB-lite"/>
    </source>
</evidence>
<evidence type="ECO:0000313" key="5">
    <source>
        <dbReference type="RefSeq" id="XP_052748588.1"/>
    </source>
</evidence>
<evidence type="ECO:0000259" key="3">
    <source>
        <dbReference type="Pfam" id="PF00536"/>
    </source>
</evidence>
<sequence>MASRTVRKVKRGKGKDSNIIGISFEDSHLPTIIVTPPDKDMKVKLLKKIIEQKNITKVNETETTNLANQIININSNISVDKMAEFSVNQLIAELSENSKASKDEIENIQRKLLQQANEILKVNAFANSQPLTEPRIVDSTQKYGNSKPVYGRIPVVVPRNPNAAPQVVNVVVTNHQDRRCDISRQNLTRPNMAVIPKADDVRRAGNQLNDTQLVPEKLQDVSAQFPMDNTGAMINSDQGNMQRVGSSAVDAGRGAFFYETGSATSRPAASARAAPTRGTVEGVPPYRMPPAPEAALPGAPAPSAPAALHTHSAKFPIEREVILSSGDKNSKVPILQEARKRGRLGAVAPDTPPKALSAWTHAENQQAGTSGDNYRQYHENYSYAMHQNQNQGAISRNVQGQYDSPKPPIPAKNYGQKPDTPNNSQLITVTVETGKDNTRDAPKSNKSVRKTYHTLKDMISSRFKSKESHDSDKGNEQEAGLNNSEERKRPEPEQITPRDNGNRKLEQGIYGRPIPQNRPDMQYNHGIPNNNMAYPSPSPHRQLMQQQIAQQHMLLNQQARSQEMLASTPLARQSQALGADALYQHYGPPGRRSAVYQRDIDVRSMANFTSLKTGPQTQFDNSHSRPDLRSPQQLEREIIRQRGLVEGRRAASHPHLLDDPQPRTEVTTPQIHDRSRRNSHGNLLDGASNETCSPKNICDERESDDGGFRTRLVAQGRSSFEDRIRTSGRSIESHRQERLQENVYRRTPEIHKERRTPDSMGQKQKEETIVSSQATERNDESASQKSADSVYNSNAKAENYNPQPSSSRQTPNRIEDLKAHGKKGAGSGASSDYDKNGGQSSNVDSGRGSVAYSSGRRPEASLHDTSADSDAVGPSRMQPQPGTSQQPPGPTGENEWADLVECELRQILEPKLAGMRLDSSGSSDSSVTPPLPPLSPSSDMHKRNSLPGRASEYPEERRRGRDSPRWHSHKKHSSKRDSHYKKHLFGLDTTDMTSTTTRSLDLSSLLDGRTDSDASTGDARAIRRQLRGLENMYAEVLQLLGVRKPASLAKQPTWESRLSSKRRYGSMSSLPSSSVSSRPVRDKRRSSNDHRKKHDLKGINKRFQRLESHVVTLARSVAHLSSEMRTQHLVMQEMDNIRAEIAALRHMYKSQQHIRSGHHRHSDPYSFSNPDRVKRLTKFFGDEPPLMRLFLKKLGYEKYAALLEKEKVGAAELPYVGEDKLRALGVPLGPRMRILKEAGIHQDLRRDDPHNTTTTLAIV</sequence>